<name>X1JC96_9ZZZZ</name>
<comment type="caution">
    <text evidence="3">The sequence shown here is derived from an EMBL/GenBank/DDBJ whole genome shotgun (WGS) entry which is preliminary data.</text>
</comment>
<sequence length="174" mass="20610">MRKRHKNFMMIPNKFWEAMYLKPLQVNEGRVFDYIYRKTLGWGVRFKYISTYEISKELGMRDSTVRANKRALIKKRRILKNGDEVGIQEDYTLWLVGKEIPTKEVGKSSNINRSTDVHLVGEEKPLIKETLKDRKTGKGLSPSQRKKKRKEYKTGLAMMKEAVERSQERKRKNK</sequence>
<organism evidence="3">
    <name type="scientific">marine sediment metagenome</name>
    <dbReference type="NCBI Taxonomy" id="412755"/>
    <lineage>
        <taxon>unclassified sequences</taxon>
        <taxon>metagenomes</taxon>
        <taxon>ecological metagenomes</taxon>
    </lineage>
</organism>
<proteinExistence type="predicted"/>
<dbReference type="InterPro" id="IPR006497">
    <property type="entry name" value="Phage_lambda_VrpO_N"/>
</dbReference>
<evidence type="ECO:0000313" key="3">
    <source>
        <dbReference type="EMBL" id="GAH92336.1"/>
    </source>
</evidence>
<dbReference type="Gene3D" id="1.10.10.10">
    <property type="entry name" value="Winged helix-like DNA-binding domain superfamily/Winged helix DNA-binding domain"/>
    <property type="match status" value="1"/>
</dbReference>
<feature type="domain" description="Bacteriophage lambda Replication protein O N-terminal" evidence="2">
    <location>
        <begin position="7"/>
        <end position="94"/>
    </location>
</feature>
<dbReference type="AlphaFoldDB" id="X1JC96"/>
<evidence type="ECO:0000259" key="2">
    <source>
        <dbReference type="Pfam" id="PF04492"/>
    </source>
</evidence>
<accession>X1JC96</accession>
<gene>
    <name evidence="3" type="ORF">S06H3_06358</name>
</gene>
<dbReference type="EMBL" id="BARV01002466">
    <property type="protein sequence ID" value="GAH92336.1"/>
    <property type="molecule type" value="Genomic_DNA"/>
</dbReference>
<feature type="region of interest" description="Disordered" evidence="1">
    <location>
        <begin position="128"/>
        <end position="174"/>
    </location>
</feature>
<reference evidence="3" key="1">
    <citation type="journal article" date="2014" name="Front. Microbiol.">
        <title>High frequency of phylogenetically diverse reductive dehalogenase-homologous genes in deep subseafloor sedimentary metagenomes.</title>
        <authorList>
            <person name="Kawai M."/>
            <person name="Futagami T."/>
            <person name="Toyoda A."/>
            <person name="Takaki Y."/>
            <person name="Nishi S."/>
            <person name="Hori S."/>
            <person name="Arai W."/>
            <person name="Tsubouchi T."/>
            <person name="Morono Y."/>
            <person name="Uchiyama I."/>
            <person name="Ito T."/>
            <person name="Fujiyama A."/>
            <person name="Inagaki F."/>
            <person name="Takami H."/>
        </authorList>
    </citation>
    <scope>NUCLEOTIDE SEQUENCE</scope>
    <source>
        <strain evidence="3">Expedition CK06-06</strain>
    </source>
</reference>
<dbReference type="Pfam" id="PF04492">
    <property type="entry name" value="Phage_rep_O"/>
    <property type="match status" value="1"/>
</dbReference>
<dbReference type="GO" id="GO:0006260">
    <property type="term" value="P:DNA replication"/>
    <property type="evidence" value="ECO:0007669"/>
    <property type="project" value="InterPro"/>
</dbReference>
<evidence type="ECO:0000256" key="1">
    <source>
        <dbReference type="SAM" id="MobiDB-lite"/>
    </source>
</evidence>
<protein>
    <recommendedName>
        <fullName evidence="2">Bacteriophage lambda Replication protein O N-terminal domain-containing protein</fullName>
    </recommendedName>
</protein>
<dbReference type="InterPro" id="IPR036388">
    <property type="entry name" value="WH-like_DNA-bd_sf"/>
</dbReference>